<gene>
    <name evidence="2" type="ORF">RA0C_0178</name>
</gene>
<dbReference type="Proteomes" id="UP000010093">
    <property type="component" value="Chromosome"/>
</dbReference>
<feature type="transmembrane region" description="Helical" evidence="1">
    <location>
        <begin position="25"/>
        <end position="43"/>
    </location>
</feature>
<protein>
    <submittedName>
        <fullName evidence="2">Uncharacterized protein</fullName>
    </submittedName>
</protein>
<organism evidence="2 3">
    <name type="scientific">Riemerella anatipestifer (strain ATCC 11845 / DSM 15868 / JCM 9532 / NCTC 11014)</name>
    <dbReference type="NCBI Taxonomy" id="693978"/>
    <lineage>
        <taxon>Bacteria</taxon>
        <taxon>Pseudomonadati</taxon>
        <taxon>Bacteroidota</taxon>
        <taxon>Flavobacteriia</taxon>
        <taxon>Flavobacteriales</taxon>
        <taxon>Weeksellaceae</taxon>
        <taxon>Riemerella</taxon>
    </lineage>
</organism>
<dbReference type="GeneID" id="93719077"/>
<evidence type="ECO:0000256" key="1">
    <source>
        <dbReference type="SAM" id="Phobius"/>
    </source>
</evidence>
<dbReference type="EMBL" id="CP003388">
    <property type="protein sequence ID" value="AFD55192.1"/>
    <property type="molecule type" value="Genomic_DNA"/>
</dbReference>
<dbReference type="HOGENOM" id="CLU_2919850_0_0_10"/>
<dbReference type="KEGG" id="ran:Riean_1978"/>
<evidence type="ECO:0000313" key="2">
    <source>
        <dbReference type="EMBL" id="AFD55192.1"/>
    </source>
</evidence>
<keyword evidence="1" id="KW-0812">Transmembrane</keyword>
<keyword evidence="1" id="KW-0472">Membrane</keyword>
<proteinExistence type="predicted"/>
<dbReference type="KEGG" id="rai:RA0C_0178"/>
<sequence>MKTLSKITTVTAIIYAFAVSESHDTMALMSAVGLLLISLFMNVKEQEITNFFRDESEDKTI</sequence>
<keyword evidence="1" id="KW-1133">Transmembrane helix</keyword>
<dbReference type="AlphaFoldDB" id="E4TEC2"/>
<reference evidence="2 3" key="1">
    <citation type="journal article" date="2012" name="J. Bacteriol.">
        <title>Complete genome sequence of Riemerella anatipestifer reference strain.</title>
        <authorList>
            <person name="Wang X."/>
            <person name="Zhu D."/>
            <person name="Wang M."/>
            <person name="Cheng A."/>
            <person name="Jia R."/>
            <person name="Zhou Y."/>
            <person name="Chen Z."/>
            <person name="Luo Q."/>
            <person name="Liu F."/>
            <person name="Wang Y."/>
            <person name="Chen X.Y."/>
        </authorList>
    </citation>
    <scope>NUCLEOTIDE SEQUENCE [LARGE SCALE GENOMIC DNA]</scope>
    <source>
        <strain evidence="3">DSM 15868</strain>
    </source>
</reference>
<dbReference type="RefSeq" id="WP_004917941.1">
    <property type="nucleotide sequence ID" value="NC_014738.1"/>
</dbReference>
<accession>E4TEC2</accession>
<dbReference type="PATRIC" id="fig|693978.17.peg.186"/>
<name>E4TEC2_RIEAD</name>
<evidence type="ECO:0000313" key="3">
    <source>
        <dbReference type="Proteomes" id="UP000010093"/>
    </source>
</evidence>